<sequence length="288" mass="32124">MKEVGSPVFREDVNQRTLVGLVQGALTPENQCPTRLFNIVDLRDHVDWITATTKMGALAAEQAEKLAQKTHGARGTNDDRLIKMPRQSADEARECGPEVISLWNLEDGGNCTNSMTISSPGYPGWYPANADCPVQIQAPANTRVRVRLVEKFDIETSPDCQADKINLNDGNMNWNLCNGQLPDMPDGIVGPSDKMDIRFTSDGTVQRTGFKLQIDCVDQLTAEKITSSEEFEEPEEKKKIKIKNQFISGNQNFAQRPKKQKQPKKPKNSPKQDARRNGQKGKKNSQRG</sequence>
<dbReference type="AlphaFoldDB" id="E4YFP0"/>
<feature type="domain" description="CUB" evidence="5">
    <location>
        <begin position="95"/>
        <end position="217"/>
    </location>
</feature>
<evidence type="ECO:0000256" key="4">
    <source>
        <dbReference type="SAM" id="MobiDB-lite"/>
    </source>
</evidence>
<organism evidence="6">
    <name type="scientific">Oikopleura dioica</name>
    <name type="common">Tunicate</name>
    <dbReference type="NCBI Taxonomy" id="34765"/>
    <lineage>
        <taxon>Eukaryota</taxon>
        <taxon>Metazoa</taxon>
        <taxon>Chordata</taxon>
        <taxon>Tunicata</taxon>
        <taxon>Appendicularia</taxon>
        <taxon>Copelata</taxon>
        <taxon>Oikopleuridae</taxon>
        <taxon>Oikopleura</taxon>
    </lineage>
</organism>
<reference evidence="6" key="1">
    <citation type="journal article" date="2010" name="Science">
        <title>Plasticity of animal genome architecture unmasked by rapid evolution of a pelagic tunicate.</title>
        <authorList>
            <person name="Denoeud F."/>
            <person name="Henriet S."/>
            <person name="Mungpakdee S."/>
            <person name="Aury J.M."/>
            <person name="Da Silva C."/>
            <person name="Brinkmann H."/>
            <person name="Mikhaleva J."/>
            <person name="Olsen L.C."/>
            <person name="Jubin C."/>
            <person name="Canestro C."/>
            <person name="Bouquet J.M."/>
            <person name="Danks G."/>
            <person name="Poulain J."/>
            <person name="Campsteijn C."/>
            <person name="Adamski M."/>
            <person name="Cross I."/>
            <person name="Yadetie F."/>
            <person name="Muffato M."/>
            <person name="Louis A."/>
            <person name="Butcher S."/>
            <person name="Tsagkogeorga G."/>
            <person name="Konrad A."/>
            <person name="Singh S."/>
            <person name="Jensen M.F."/>
            <person name="Cong E.H."/>
            <person name="Eikeseth-Otteraa H."/>
            <person name="Noel B."/>
            <person name="Anthouard V."/>
            <person name="Porcel B.M."/>
            <person name="Kachouri-Lafond R."/>
            <person name="Nishino A."/>
            <person name="Ugolini M."/>
            <person name="Chourrout P."/>
            <person name="Nishida H."/>
            <person name="Aasland R."/>
            <person name="Huzurbazar S."/>
            <person name="Westhof E."/>
            <person name="Delsuc F."/>
            <person name="Lehrach H."/>
            <person name="Reinhardt R."/>
            <person name="Weissenbach J."/>
            <person name="Roy S.W."/>
            <person name="Artiguenave F."/>
            <person name="Postlethwait J.H."/>
            <person name="Manak J.R."/>
            <person name="Thompson E.M."/>
            <person name="Jaillon O."/>
            <person name="Du Pasquier L."/>
            <person name="Boudinot P."/>
            <person name="Liberles D.A."/>
            <person name="Volff J.N."/>
            <person name="Philippe H."/>
            <person name="Lenhard B."/>
            <person name="Roest Crollius H."/>
            <person name="Wincker P."/>
            <person name="Chourrout D."/>
        </authorList>
    </citation>
    <scope>NUCLEOTIDE SEQUENCE [LARGE SCALE GENOMIC DNA]</scope>
</reference>
<dbReference type="CDD" id="cd00041">
    <property type="entry name" value="CUB"/>
    <property type="match status" value="1"/>
</dbReference>
<gene>
    <name evidence="6" type="ORF">GSOID_T00024332001</name>
</gene>
<name>E4YFP0_OIKDI</name>
<feature type="disulfide bond" evidence="3">
    <location>
        <begin position="160"/>
        <end position="177"/>
    </location>
</feature>
<evidence type="ECO:0000256" key="2">
    <source>
        <dbReference type="ARBA" id="ARBA00023157"/>
    </source>
</evidence>
<dbReference type="SMART" id="SM00042">
    <property type="entry name" value="CUB"/>
    <property type="match status" value="1"/>
</dbReference>
<evidence type="ECO:0000313" key="6">
    <source>
        <dbReference type="EMBL" id="CBY34314.1"/>
    </source>
</evidence>
<evidence type="ECO:0000256" key="3">
    <source>
        <dbReference type="PROSITE-ProRule" id="PRU00059"/>
    </source>
</evidence>
<dbReference type="SUPFAM" id="SSF49854">
    <property type="entry name" value="Spermadhesin, CUB domain"/>
    <property type="match status" value="1"/>
</dbReference>
<protein>
    <recommendedName>
        <fullName evidence="5">CUB domain-containing protein</fullName>
    </recommendedName>
</protein>
<dbReference type="PANTHER" id="PTHR24251">
    <property type="entry name" value="OVOCHYMASE-RELATED"/>
    <property type="match status" value="1"/>
</dbReference>
<feature type="compositionally biased region" description="Basic residues" evidence="4">
    <location>
        <begin position="277"/>
        <end position="288"/>
    </location>
</feature>
<keyword evidence="1" id="KW-0677">Repeat</keyword>
<keyword evidence="2 3" id="KW-1015">Disulfide bond</keyword>
<dbReference type="EMBL" id="FN654496">
    <property type="protein sequence ID" value="CBY34314.1"/>
    <property type="molecule type" value="Genomic_DNA"/>
</dbReference>
<feature type="compositionally biased region" description="Basic residues" evidence="4">
    <location>
        <begin position="256"/>
        <end position="268"/>
    </location>
</feature>
<accession>E4YFP0</accession>
<dbReference type="Pfam" id="PF00431">
    <property type="entry name" value="CUB"/>
    <property type="match status" value="1"/>
</dbReference>
<dbReference type="InterPro" id="IPR000859">
    <property type="entry name" value="CUB_dom"/>
</dbReference>
<dbReference type="Gene3D" id="2.60.120.290">
    <property type="entry name" value="Spermadhesin, CUB domain"/>
    <property type="match status" value="1"/>
</dbReference>
<dbReference type="PROSITE" id="PS01180">
    <property type="entry name" value="CUB"/>
    <property type="match status" value="1"/>
</dbReference>
<comment type="caution">
    <text evidence="3">Lacks conserved residue(s) required for the propagation of feature annotation.</text>
</comment>
<dbReference type="Proteomes" id="UP000011014">
    <property type="component" value="Unassembled WGS sequence"/>
</dbReference>
<proteinExistence type="predicted"/>
<feature type="compositionally biased region" description="Polar residues" evidence="4">
    <location>
        <begin position="245"/>
        <end position="254"/>
    </location>
</feature>
<dbReference type="InterPro" id="IPR035914">
    <property type="entry name" value="Sperma_CUB_dom_sf"/>
</dbReference>
<feature type="region of interest" description="Disordered" evidence="4">
    <location>
        <begin position="227"/>
        <end position="288"/>
    </location>
</feature>
<evidence type="ECO:0000259" key="5">
    <source>
        <dbReference type="PROSITE" id="PS01180"/>
    </source>
</evidence>
<evidence type="ECO:0000256" key="1">
    <source>
        <dbReference type="ARBA" id="ARBA00022737"/>
    </source>
</evidence>